<keyword evidence="1" id="KW-0472">Membrane</keyword>
<feature type="transmembrane region" description="Helical" evidence="1">
    <location>
        <begin position="69"/>
        <end position="87"/>
    </location>
</feature>
<evidence type="ECO:0000256" key="1">
    <source>
        <dbReference type="SAM" id="Phobius"/>
    </source>
</evidence>
<keyword evidence="1" id="KW-1133">Transmembrane helix</keyword>
<feature type="transmembrane region" description="Helical" evidence="1">
    <location>
        <begin position="107"/>
        <end position="125"/>
    </location>
</feature>
<proteinExistence type="predicted"/>
<dbReference type="Pfam" id="PF14770">
    <property type="entry name" value="TMEM18"/>
    <property type="match status" value="1"/>
</dbReference>
<dbReference type="AlphaFoldDB" id="F0X2R4"/>
<gene>
    <name evidence="2" type="primary">AlNc14C1537G12983</name>
    <name evidence="2" type="ORF">ALNC14_143490</name>
</gene>
<dbReference type="EMBL" id="FR825052">
    <property type="protein sequence ID" value="CCA28205.1"/>
    <property type="molecule type" value="Genomic_DNA"/>
</dbReference>
<accession>F0X2R4</accession>
<sequence>MESFSTNRNSYLMERVLEGVKRQIRGQYGHLMLRWYEAVDWKEPLIIGTILSHMTLLILIYITRKQYPFQVVWFIAIIALLMMSERINTWGQQNWKLIATQNYFDSRGVFIGIFYAAPLLFIGFVQTTLNMKRMVDLMVEIKQIQVEKQQLRKEMKKD</sequence>
<keyword evidence="1" id="KW-0812">Transmembrane</keyword>
<reference evidence="2" key="2">
    <citation type="submission" date="2011-02" db="EMBL/GenBank/DDBJ databases">
        <authorList>
            <person name="MacLean D."/>
        </authorList>
    </citation>
    <scope>NUCLEOTIDE SEQUENCE</scope>
</reference>
<evidence type="ECO:0000313" key="2">
    <source>
        <dbReference type="EMBL" id="CCA28205.1"/>
    </source>
</evidence>
<name>F0X2R4_9STRA</name>
<feature type="transmembrane region" description="Helical" evidence="1">
    <location>
        <begin position="45"/>
        <end position="62"/>
    </location>
</feature>
<organism evidence="2">
    <name type="scientific">Albugo laibachii Nc14</name>
    <dbReference type="NCBI Taxonomy" id="890382"/>
    <lineage>
        <taxon>Eukaryota</taxon>
        <taxon>Sar</taxon>
        <taxon>Stramenopiles</taxon>
        <taxon>Oomycota</taxon>
        <taxon>Peronosporomycetes</taxon>
        <taxon>Albuginales</taxon>
        <taxon>Albuginaceae</taxon>
        <taxon>Albugo</taxon>
    </lineage>
</organism>
<protein>
    <submittedName>
        <fullName evidence="2">Uncharacterized protein AlNc14C1537G12983</fullName>
    </submittedName>
</protein>
<dbReference type="HOGENOM" id="CLU_101161_2_0_1"/>
<dbReference type="InterPro" id="IPR026721">
    <property type="entry name" value="TMEM18"/>
</dbReference>
<reference evidence="2" key="1">
    <citation type="journal article" date="2011" name="PLoS Biol.">
        <title>Gene gain and loss during evolution of obligate parasitism in the white rust pathogen of Arabidopsis thaliana.</title>
        <authorList>
            <person name="Kemen E."/>
            <person name="Gardiner A."/>
            <person name="Schultz-Larsen T."/>
            <person name="Kemen A.C."/>
            <person name="Balmuth A.L."/>
            <person name="Robert-Seilaniantz A."/>
            <person name="Bailey K."/>
            <person name="Holub E."/>
            <person name="Studholme D.J."/>
            <person name="Maclean D."/>
            <person name="Jones J.D."/>
        </authorList>
    </citation>
    <scope>NUCLEOTIDE SEQUENCE</scope>
</reference>